<dbReference type="PANTHER" id="PTHR18964">
    <property type="entry name" value="ROK (REPRESSOR, ORF, KINASE) FAMILY"/>
    <property type="match status" value="1"/>
</dbReference>
<dbReference type="Pfam" id="PF00480">
    <property type="entry name" value="ROK"/>
    <property type="match status" value="1"/>
</dbReference>
<comment type="caution">
    <text evidence="2">The sequence shown here is derived from an EMBL/GenBank/DDBJ whole genome shotgun (WGS) entry which is preliminary data.</text>
</comment>
<keyword evidence="2" id="KW-0808">Transferase</keyword>
<dbReference type="EC" id="2.7.1.63" evidence="2"/>
<dbReference type="CDD" id="cd24058">
    <property type="entry name" value="ASKHA_NBD_ROK_PPGK"/>
    <property type="match status" value="1"/>
</dbReference>
<accession>A0A7W3IQP6</accession>
<reference evidence="2 3" key="1">
    <citation type="submission" date="2020-07" db="EMBL/GenBank/DDBJ databases">
        <title>Sequencing the genomes of 1000 actinobacteria strains.</title>
        <authorList>
            <person name="Klenk H.-P."/>
        </authorList>
    </citation>
    <scope>NUCLEOTIDE SEQUENCE [LARGE SCALE GENOMIC DNA]</scope>
    <source>
        <strain evidence="2 3">DSM 100723</strain>
    </source>
</reference>
<evidence type="ECO:0000256" key="1">
    <source>
        <dbReference type="ARBA" id="ARBA00006479"/>
    </source>
</evidence>
<evidence type="ECO:0000313" key="3">
    <source>
        <dbReference type="Proteomes" id="UP000523079"/>
    </source>
</evidence>
<comment type="similarity">
    <text evidence="1">Belongs to the ROK (NagC/XylR) family.</text>
</comment>
<dbReference type="NCBIfam" id="NF045942">
    <property type="entry name" value="PolPhglucPhase"/>
    <property type="match status" value="1"/>
</dbReference>
<dbReference type="GO" id="GO:0047330">
    <property type="term" value="F:polyphosphate-glucose phosphotransferase activity"/>
    <property type="evidence" value="ECO:0007669"/>
    <property type="project" value="UniProtKB-EC"/>
</dbReference>
<dbReference type="PANTHER" id="PTHR18964:SF146">
    <property type="entry name" value="POLYPHOSPHATE GLUCOKINASE"/>
    <property type="match status" value="1"/>
</dbReference>
<keyword evidence="3" id="KW-1185">Reference proteome</keyword>
<dbReference type="RefSeq" id="WP_182559073.1">
    <property type="nucleotide sequence ID" value="NZ_JACGWT010000002.1"/>
</dbReference>
<dbReference type="EMBL" id="JACGWT010000002">
    <property type="protein sequence ID" value="MBA8793450.1"/>
    <property type="molecule type" value="Genomic_DNA"/>
</dbReference>
<evidence type="ECO:0000313" key="2">
    <source>
        <dbReference type="EMBL" id="MBA8793450.1"/>
    </source>
</evidence>
<sequence>MSAPAHGGDVASDRPVLGIDIGGSGIKGAPVDLGTGEFAADRLRIETPSKSTPKNVAKVVAEIVDHFADQIGDGPIGIDIPAVVTHGRTRSAANIDKSWLDYDAAKEFEDVLGRSIYLVNDADAAGVAEVHYGAAKDHPGLVLLATLGTGIGSALIYRGVLVPNSELGHIEIDGHDAEKRAASSAKENGDLSWKDYIPRLQRYFEVVEALFWPDLIVVGGGISKKADKFIPHLKLNAEMVPAKLLNTAGIVGSAWLAADRHAHGEAPTQLKTTARSEINYVAPG</sequence>
<keyword evidence="2" id="KW-0418">Kinase</keyword>
<dbReference type="InterPro" id="IPR000600">
    <property type="entry name" value="ROK"/>
</dbReference>
<dbReference type="InterPro" id="IPR043129">
    <property type="entry name" value="ATPase_NBD"/>
</dbReference>
<dbReference type="Gene3D" id="3.30.420.40">
    <property type="match status" value="2"/>
</dbReference>
<name>A0A7W3IQP6_9ACTN</name>
<dbReference type="AlphaFoldDB" id="A0A7W3IQP6"/>
<gene>
    <name evidence="2" type="ORF">FHX74_001055</name>
</gene>
<organism evidence="2 3">
    <name type="scientific">Microlunatus kandeliicorticis</name>
    <dbReference type="NCBI Taxonomy" id="1759536"/>
    <lineage>
        <taxon>Bacteria</taxon>
        <taxon>Bacillati</taxon>
        <taxon>Actinomycetota</taxon>
        <taxon>Actinomycetes</taxon>
        <taxon>Propionibacteriales</taxon>
        <taxon>Propionibacteriaceae</taxon>
        <taxon>Microlunatus</taxon>
    </lineage>
</organism>
<protein>
    <submittedName>
        <fullName evidence="2">Polyphosphate glucokinase</fullName>
        <ecNumber evidence="2">2.7.1.63</ecNumber>
    </submittedName>
</protein>
<dbReference type="SUPFAM" id="SSF53067">
    <property type="entry name" value="Actin-like ATPase domain"/>
    <property type="match status" value="1"/>
</dbReference>
<dbReference type="Proteomes" id="UP000523079">
    <property type="component" value="Unassembled WGS sequence"/>
</dbReference>
<proteinExistence type="inferred from homology"/>